<dbReference type="CDD" id="cd07043">
    <property type="entry name" value="STAS_anti-anti-sigma_factors"/>
    <property type="match status" value="1"/>
</dbReference>
<organism evidence="4 5">
    <name type="scientific">Aeromicrobium halocynthiae</name>
    <dbReference type="NCBI Taxonomy" id="560557"/>
    <lineage>
        <taxon>Bacteria</taxon>
        <taxon>Bacillati</taxon>
        <taxon>Actinomycetota</taxon>
        <taxon>Actinomycetes</taxon>
        <taxon>Propionibacteriales</taxon>
        <taxon>Nocardioidaceae</taxon>
        <taxon>Aeromicrobium</taxon>
    </lineage>
</organism>
<dbReference type="PANTHER" id="PTHR33495">
    <property type="entry name" value="ANTI-SIGMA FACTOR ANTAGONIST TM_1081-RELATED-RELATED"/>
    <property type="match status" value="1"/>
</dbReference>
<proteinExistence type="inferred from homology"/>
<dbReference type="InterPro" id="IPR002645">
    <property type="entry name" value="STAS_dom"/>
</dbReference>
<comment type="caution">
    <text evidence="4">The sequence shown here is derived from an EMBL/GenBank/DDBJ whole genome shotgun (WGS) entry which is preliminary data.</text>
</comment>
<evidence type="ECO:0000259" key="3">
    <source>
        <dbReference type="PROSITE" id="PS50801"/>
    </source>
</evidence>
<dbReference type="SUPFAM" id="SSF52091">
    <property type="entry name" value="SpoIIaa-like"/>
    <property type="match status" value="1"/>
</dbReference>
<dbReference type="RefSeq" id="WP_344328508.1">
    <property type="nucleotide sequence ID" value="NZ_BAAAPY010000008.1"/>
</dbReference>
<name>A0ABN2W3A4_9ACTN</name>
<evidence type="ECO:0000313" key="4">
    <source>
        <dbReference type="EMBL" id="GAA2081486.1"/>
    </source>
</evidence>
<dbReference type="PANTHER" id="PTHR33495:SF2">
    <property type="entry name" value="ANTI-SIGMA FACTOR ANTAGONIST TM_1081-RELATED"/>
    <property type="match status" value="1"/>
</dbReference>
<dbReference type="EMBL" id="BAAAPY010000008">
    <property type="protein sequence ID" value="GAA2081486.1"/>
    <property type="molecule type" value="Genomic_DNA"/>
</dbReference>
<protein>
    <recommendedName>
        <fullName evidence="2">Anti-sigma factor antagonist</fullName>
    </recommendedName>
</protein>
<comment type="similarity">
    <text evidence="1 2">Belongs to the anti-sigma-factor antagonist family.</text>
</comment>
<dbReference type="InterPro" id="IPR003658">
    <property type="entry name" value="Anti-sigma_ant"/>
</dbReference>
<gene>
    <name evidence="4" type="primary">bldG</name>
    <name evidence="4" type="ORF">GCM10009821_22670</name>
</gene>
<accession>A0ABN2W3A4</accession>
<sequence>MELSLTTRSEGRFEVIEVGGEIDVLTAPRLREAVVEAVGRGRLNLIIDVQKVDFLDSTGLGVLVGALKRVRADGGSLDIVCTNARLLKIFEITGLDKVFGLHESVEAARLATGQEDAAPREV</sequence>
<dbReference type="PROSITE" id="PS50801">
    <property type="entry name" value="STAS"/>
    <property type="match status" value="1"/>
</dbReference>
<reference evidence="4 5" key="1">
    <citation type="journal article" date="2019" name="Int. J. Syst. Evol. Microbiol.">
        <title>The Global Catalogue of Microorganisms (GCM) 10K type strain sequencing project: providing services to taxonomists for standard genome sequencing and annotation.</title>
        <authorList>
            <consortium name="The Broad Institute Genomics Platform"/>
            <consortium name="The Broad Institute Genome Sequencing Center for Infectious Disease"/>
            <person name="Wu L."/>
            <person name="Ma J."/>
        </authorList>
    </citation>
    <scope>NUCLEOTIDE SEQUENCE [LARGE SCALE GENOMIC DNA]</scope>
    <source>
        <strain evidence="4 5">JCM 15749</strain>
    </source>
</reference>
<dbReference type="NCBIfam" id="TIGR00377">
    <property type="entry name" value="ant_ant_sig"/>
    <property type="match status" value="1"/>
</dbReference>
<evidence type="ECO:0000256" key="1">
    <source>
        <dbReference type="ARBA" id="ARBA00009013"/>
    </source>
</evidence>
<dbReference type="InterPro" id="IPR036513">
    <property type="entry name" value="STAS_dom_sf"/>
</dbReference>
<evidence type="ECO:0000256" key="2">
    <source>
        <dbReference type="RuleBase" id="RU003749"/>
    </source>
</evidence>
<dbReference type="Proteomes" id="UP001501480">
    <property type="component" value="Unassembled WGS sequence"/>
</dbReference>
<evidence type="ECO:0000313" key="5">
    <source>
        <dbReference type="Proteomes" id="UP001501480"/>
    </source>
</evidence>
<feature type="domain" description="STAS" evidence="3">
    <location>
        <begin position="3"/>
        <end position="112"/>
    </location>
</feature>
<dbReference type="Gene3D" id="3.30.750.24">
    <property type="entry name" value="STAS domain"/>
    <property type="match status" value="1"/>
</dbReference>
<dbReference type="Pfam" id="PF01740">
    <property type="entry name" value="STAS"/>
    <property type="match status" value="1"/>
</dbReference>
<keyword evidence="5" id="KW-1185">Reference proteome</keyword>